<gene>
    <name evidence="1" type="ordered locus">Desti_0970</name>
</gene>
<dbReference type="InterPro" id="IPR010181">
    <property type="entry name" value="CGCAxxGCC_motif"/>
</dbReference>
<accession>I4C297</accession>
<dbReference type="Proteomes" id="UP000006055">
    <property type="component" value="Chromosome"/>
</dbReference>
<name>I4C297_DESTA</name>
<proteinExistence type="predicted"/>
<dbReference type="STRING" id="706587.Desti_0970"/>
<organism evidence="1 2">
    <name type="scientific">Desulfomonile tiedjei (strain ATCC 49306 / DSM 6799 / DCB-1)</name>
    <dbReference type="NCBI Taxonomy" id="706587"/>
    <lineage>
        <taxon>Bacteria</taxon>
        <taxon>Pseudomonadati</taxon>
        <taxon>Thermodesulfobacteriota</taxon>
        <taxon>Desulfomonilia</taxon>
        <taxon>Desulfomonilales</taxon>
        <taxon>Desulfomonilaceae</taxon>
        <taxon>Desulfomonile</taxon>
    </lineage>
</organism>
<reference evidence="2" key="1">
    <citation type="submission" date="2012-06" db="EMBL/GenBank/DDBJ databases">
        <title>Complete sequence of chromosome of Desulfomonile tiedjei DSM 6799.</title>
        <authorList>
            <person name="Lucas S."/>
            <person name="Copeland A."/>
            <person name="Lapidus A."/>
            <person name="Glavina del Rio T."/>
            <person name="Dalin E."/>
            <person name="Tice H."/>
            <person name="Bruce D."/>
            <person name="Goodwin L."/>
            <person name="Pitluck S."/>
            <person name="Peters L."/>
            <person name="Ovchinnikova G."/>
            <person name="Zeytun A."/>
            <person name="Lu M."/>
            <person name="Kyrpides N."/>
            <person name="Mavromatis K."/>
            <person name="Ivanova N."/>
            <person name="Brettin T."/>
            <person name="Detter J.C."/>
            <person name="Han C."/>
            <person name="Larimer F."/>
            <person name="Land M."/>
            <person name="Hauser L."/>
            <person name="Markowitz V."/>
            <person name="Cheng J.-F."/>
            <person name="Hugenholtz P."/>
            <person name="Woyke T."/>
            <person name="Wu D."/>
            <person name="Spring S."/>
            <person name="Schroeder M."/>
            <person name="Brambilla E."/>
            <person name="Klenk H.-P."/>
            <person name="Eisen J.A."/>
        </authorList>
    </citation>
    <scope>NUCLEOTIDE SEQUENCE [LARGE SCALE GENOMIC DNA]</scope>
    <source>
        <strain evidence="2">ATCC 49306 / DSM 6799 / DCB-1</strain>
    </source>
</reference>
<dbReference type="eggNOG" id="COG1433">
    <property type="taxonomic scope" value="Bacteria"/>
</dbReference>
<dbReference type="Pfam" id="PF09719">
    <property type="entry name" value="C_GCAxxG_C_C"/>
    <property type="match status" value="1"/>
</dbReference>
<keyword evidence="2" id="KW-1185">Reference proteome</keyword>
<dbReference type="KEGG" id="dti:Desti_0970"/>
<evidence type="ECO:0000313" key="1">
    <source>
        <dbReference type="EMBL" id="AFM23688.1"/>
    </source>
</evidence>
<dbReference type="EMBL" id="CP003360">
    <property type="protein sequence ID" value="AFM23688.1"/>
    <property type="molecule type" value="Genomic_DNA"/>
</dbReference>
<dbReference type="RefSeq" id="WP_014808843.1">
    <property type="nucleotide sequence ID" value="NC_018025.1"/>
</dbReference>
<dbReference type="AlphaFoldDB" id="I4C297"/>
<evidence type="ECO:0000313" key="2">
    <source>
        <dbReference type="Proteomes" id="UP000006055"/>
    </source>
</evidence>
<dbReference type="HOGENOM" id="CLU_091283_1_1_7"/>
<dbReference type="OrthoDB" id="9791535at2"/>
<protein>
    <submittedName>
        <fullName evidence="1">C_GCAxxG_C_C family probable redox protein</fullName>
    </submittedName>
</protein>
<sequence>MDNAARTVDLFLNGRICSQAVLTVFGEPYGLDSELAQKLGRPLGGGMGRLGRTCGAVTAAILILGLAKDHADKNEAKRIAFASVQEFVRRFEALHGTVECKNLLGADVSTKEGLKQIQEEKLFATVCPNFVGDAANILDELLAI</sequence>
<dbReference type="NCBIfam" id="TIGR01909">
    <property type="entry name" value="C_GCAxxG_C_C"/>
    <property type="match status" value="1"/>
</dbReference>